<evidence type="ECO:0000313" key="2">
    <source>
        <dbReference type="EMBL" id="QUR68070.1"/>
    </source>
</evidence>
<sequence>MVPKTADNRIGRRRCAAVILVLILAASIAPASLVVLLRSFGRNRGQLLRCGSFRSLLQRYNGITRAISGTPRSSLGLLTHEGRRSGRTYQTSLGARPFGDGFLLPLTYGQRTDWYRNLLASGAGTLAWKGSTYHLERPKVISGAEPMQAWPIAARLLLHLAGVHDFVQLHEVRSSPADPLSSSCADPRASFRPRG</sequence>
<dbReference type="Pfam" id="PF04075">
    <property type="entry name" value="F420H2_quin_red"/>
    <property type="match status" value="1"/>
</dbReference>
<reference evidence="2" key="1">
    <citation type="submission" date="2019-12" db="EMBL/GenBank/DDBJ databases">
        <title>Mycobacterium spongiae sp. nov.</title>
        <authorList>
            <person name="Stinear T."/>
        </authorList>
    </citation>
    <scope>NUCLEOTIDE SEQUENCE</scope>
    <source>
        <strain evidence="2">FSD4b-SM</strain>
    </source>
</reference>
<dbReference type="EMBL" id="CP046600">
    <property type="protein sequence ID" value="QUR68070.1"/>
    <property type="molecule type" value="Genomic_DNA"/>
</dbReference>
<dbReference type="InterPro" id="IPR012349">
    <property type="entry name" value="Split_barrel_FMN-bd"/>
</dbReference>
<accession>A0A975JYJ0</accession>
<gene>
    <name evidence="2" type="ORF">F6B93_14110</name>
</gene>
<dbReference type="KEGG" id="mspg:F6B93_14110"/>
<dbReference type="Proteomes" id="UP000682202">
    <property type="component" value="Chromosome"/>
</dbReference>
<organism evidence="2 3">
    <name type="scientific">Mycobacterium spongiae</name>
    <dbReference type="NCBI Taxonomy" id="886343"/>
    <lineage>
        <taxon>Bacteria</taxon>
        <taxon>Bacillati</taxon>
        <taxon>Actinomycetota</taxon>
        <taxon>Actinomycetes</taxon>
        <taxon>Mycobacteriales</taxon>
        <taxon>Mycobacteriaceae</taxon>
        <taxon>Mycobacterium</taxon>
    </lineage>
</organism>
<dbReference type="InterPro" id="IPR004378">
    <property type="entry name" value="F420H2_quin_Rdtase"/>
</dbReference>
<dbReference type="GO" id="GO:0016491">
    <property type="term" value="F:oxidoreductase activity"/>
    <property type="evidence" value="ECO:0007669"/>
    <property type="project" value="InterPro"/>
</dbReference>
<keyword evidence="3" id="KW-1185">Reference proteome</keyword>
<evidence type="ECO:0000256" key="1">
    <source>
        <dbReference type="SAM" id="MobiDB-lite"/>
    </source>
</evidence>
<name>A0A975JYJ0_9MYCO</name>
<dbReference type="NCBIfam" id="TIGR00026">
    <property type="entry name" value="hi_GC_TIGR00026"/>
    <property type="match status" value="1"/>
</dbReference>
<dbReference type="Gene3D" id="2.30.110.10">
    <property type="entry name" value="Electron Transport, Fmn-binding Protein, Chain A"/>
    <property type="match status" value="1"/>
</dbReference>
<feature type="region of interest" description="Disordered" evidence="1">
    <location>
        <begin position="175"/>
        <end position="195"/>
    </location>
</feature>
<evidence type="ECO:0000313" key="3">
    <source>
        <dbReference type="Proteomes" id="UP000682202"/>
    </source>
</evidence>
<proteinExistence type="predicted"/>
<protein>
    <submittedName>
        <fullName evidence="2">Nitroreductase family deazaflavin-dependent oxidoreductase</fullName>
    </submittedName>
</protein>
<dbReference type="AlphaFoldDB" id="A0A975JYJ0"/>